<dbReference type="EMBL" id="VTPC01089916">
    <property type="protein sequence ID" value="KAF2885524.1"/>
    <property type="molecule type" value="Genomic_DNA"/>
</dbReference>
<protein>
    <recommendedName>
        <fullName evidence="3">Tubby C-terminal domain-containing protein</fullName>
    </recommendedName>
</protein>
<dbReference type="AlphaFoldDB" id="A0A8K0G4D8"/>
<keyword evidence="5" id="KW-1185">Reference proteome</keyword>
<dbReference type="Pfam" id="PF01167">
    <property type="entry name" value="Tub"/>
    <property type="match status" value="1"/>
</dbReference>
<feature type="compositionally biased region" description="Polar residues" evidence="2">
    <location>
        <begin position="465"/>
        <end position="480"/>
    </location>
</feature>
<dbReference type="PRINTS" id="PR01573">
    <property type="entry name" value="SUPERTUBBY"/>
</dbReference>
<dbReference type="PANTHER" id="PTHR16517">
    <property type="entry name" value="TUBBY-RELATED"/>
    <property type="match status" value="1"/>
</dbReference>
<reference evidence="4" key="1">
    <citation type="submission" date="2019-08" db="EMBL/GenBank/DDBJ databases">
        <title>The genome of the North American firefly Photinus pyralis.</title>
        <authorList>
            <consortium name="Photinus pyralis genome working group"/>
            <person name="Fallon T.R."/>
            <person name="Sander Lower S.E."/>
            <person name="Weng J.-K."/>
        </authorList>
    </citation>
    <scope>NUCLEOTIDE SEQUENCE</scope>
    <source>
        <strain evidence="4">TRF0915ILg1</strain>
        <tissue evidence="4">Whole body</tissue>
    </source>
</reference>
<accession>A0A8K0G4D8</accession>
<dbReference type="InterPro" id="IPR025659">
    <property type="entry name" value="Tubby-like_C"/>
</dbReference>
<feature type="domain" description="Tubby C-terminal" evidence="3">
    <location>
        <begin position="593"/>
        <end position="681"/>
    </location>
</feature>
<feature type="region of interest" description="Disordered" evidence="2">
    <location>
        <begin position="496"/>
        <end position="564"/>
    </location>
</feature>
<evidence type="ECO:0000256" key="2">
    <source>
        <dbReference type="SAM" id="MobiDB-lite"/>
    </source>
</evidence>
<feature type="compositionally biased region" description="Low complexity" evidence="2">
    <location>
        <begin position="385"/>
        <end position="413"/>
    </location>
</feature>
<feature type="region of interest" description="Disordered" evidence="2">
    <location>
        <begin position="369"/>
        <end position="481"/>
    </location>
</feature>
<feature type="region of interest" description="Disordered" evidence="2">
    <location>
        <begin position="315"/>
        <end position="357"/>
    </location>
</feature>
<sequence>MSPRVNRMNRPKSQISNHFMVPDASATPNLGTAPALARAESYEDEILFHIGEVVGYCEGIRPQCSYGHINNQPTGRGANSLQSTSFMGQYNRSNSTNSGSQRHAISPLCCEGSVPALQSPKNAVAPSDIIFDRPPAQTLLSYSTADYTSTSNNVQQVKSNIMNDSGRNGISLNLNTEPRKPIVVKKDTLEASSRTCSDSLNCKQPLNINIKNSANDVVSNLNKKREIVLSKPVINNNNQKAVTSEKLKFIDEETIEDATPGPSTIAASTSYLPDSMIRSCSVGYLDLVDAQLVPSDVALQMLRKDAPKRLVLVNQKSKQRKHHKKLQENKYNSRSRLKHCGKSKSLDSSDIFPPSDVQNIRSKTSHIQEAIPEVENQTFDDDKSSSSSPPSNNNIIDDISSSPSNNNNKNNSKLNFFSTKSPLMKRKKTENVSNSPLTNSSDKTPKSRSRTKQKTPISARKELDNSANETFPKTNNSSLHSHALATLENLITRLRDDNRTTPPASPRLPRSSPSSPAPIKKGKRPQSASPIRKHFLASPLLGRKNRKNKTQESSDDEVNASGDDVCNGTNYKDLETFQKAQLRQKLKRGKIEPNGSSCNNPSTVQRREFVMHNKAPMWNENSQVYQLDFGGRVTQESAKNFQIEFRGKQVMQFGRIDGNAYTLDFQYPFSALQAFAVALANVTQRLK</sequence>
<feature type="compositionally biased region" description="Low complexity" evidence="2">
    <location>
        <begin position="507"/>
        <end position="518"/>
    </location>
</feature>
<feature type="compositionally biased region" description="Basic residues" evidence="2">
    <location>
        <begin position="333"/>
        <end position="342"/>
    </location>
</feature>
<dbReference type="OrthoDB" id="8775810at2759"/>
<gene>
    <name evidence="4" type="ORF">ILUMI_20674</name>
</gene>
<dbReference type="Gene3D" id="3.20.90.10">
    <property type="entry name" value="Tubby Protein, Chain A"/>
    <property type="match status" value="1"/>
</dbReference>
<comment type="similarity">
    <text evidence="1">Belongs to the TUB family.</text>
</comment>
<name>A0A8K0G4D8_IGNLU</name>
<proteinExistence type="inferred from homology"/>
<dbReference type="InterPro" id="IPR000007">
    <property type="entry name" value="Tubby_C"/>
</dbReference>
<dbReference type="Proteomes" id="UP000801492">
    <property type="component" value="Unassembled WGS sequence"/>
</dbReference>
<feature type="compositionally biased region" description="Polar residues" evidence="2">
    <location>
        <begin position="431"/>
        <end position="442"/>
    </location>
</feature>
<evidence type="ECO:0000313" key="4">
    <source>
        <dbReference type="EMBL" id="KAF2885524.1"/>
    </source>
</evidence>
<organism evidence="4 5">
    <name type="scientific">Ignelater luminosus</name>
    <name type="common">Cucubano</name>
    <name type="synonym">Pyrophorus luminosus</name>
    <dbReference type="NCBI Taxonomy" id="2038154"/>
    <lineage>
        <taxon>Eukaryota</taxon>
        <taxon>Metazoa</taxon>
        <taxon>Ecdysozoa</taxon>
        <taxon>Arthropoda</taxon>
        <taxon>Hexapoda</taxon>
        <taxon>Insecta</taxon>
        <taxon>Pterygota</taxon>
        <taxon>Neoptera</taxon>
        <taxon>Endopterygota</taxon>
        <taxon>Coleoptera</taxon>
        <taxon>Polyphaga</taxon>
        <taxon>Elateriformia</taxon>
        <taxon>Elateroidea</taxon>
        <taxon>Elateridae</taxon>
        <taxon>Agrypninae</taxon>
        <taxon>Pyrophorini</taxon>
        <taxon>Ignelater</taxon>
    </lineage>
</organism>
<evidence type="ECO:0000256" key="1">
    <source>
        <dbReference type="ARBA" id="ARBA00007129"/>
    </source>
</evidence>
<evidence type="ECO:0000313" key="5">
    <source>
        <dbReference type="Proteomes" id="UP000801492"/>
    </source>
</evidence>
<comment type="caution">
    <text evidence="4">The sequence shown here is derived from an EMBL/GenBank/DDBJ whole genome shotgun (WGS) entry which is preliminary data.</text>
</comment>
<dbReference type="PANTHER" id="PTHR16517:SF2">
    <property type="entry name" value="TUBBY-RELATED PROTEIN 4"/>
    <property type="match status" value="1"/>
</dbReference>
<evidence type="ECO:0000259" key="3">
    <source>
        <dbReference type="Pfam" id="PF01167"/>
    </source>
</evidence>
<dbReference type="SUPFAM" id="SSF54518">
    <property type="entry name" value="Tubby C-terminal domain-like"/>
    <property type="match status" value="1"/>
</dbReference>